<comment type="caution">
    <text evidence="2">The sequence shown here is derived from an EMBL/GenBank/DDBJ whole genome shotgun (WGS) entry which is preliminary data.</text>
</comment>
<dbReference type="Gene3D" id="3.90.190.10">
    <property type="entry name" value="Protein tyrosine phosphatase superfamily"/>
    <property type="match status" value="1"/>
</dbReference>
<dbReference type="EC" id="3.1.3.48" evidence="2"/>
<reference evidence="3" key="1">
    <citation type="journal article" date="2019" name="Int. J. Syst. Evol. Microbiol.">
        <title>The Global Catalogue of Microorganisms (GCM) 10K type strain sequencing project: providing services to taxonomists for standard genome sequencing and annotation.</title>
        <authorList>
            <consortium name="The Broad Institute Genomics Platform"/>
            <consortium name="The Broad Institute Genome Sequencing Center for Infectious Disease"/>
            <person name="Wu L."/>
            <person name="Ma J."/>
        </authorList>
    </citation>
    <scope>NUCLEOTIDE SEQUENCE [LARGE SCALE GENOMIC DNA]</scope>
    <source>
        <strain evidence="3">CCM 9110</strain>
    </source>
</reference>
<evidence type="ECO:0000256" key="1">
    <source>
        <dbReference type="ARBA" id="ARBA00009580"/>
    </source>
</evidence>
<dbReference type="SUPFAM" id="SSF52799">
    <property type="entry name" value="(Phosphotyrosine protein) phosphatases II"/>
    <property type="match status" value="1"/>
</dbReference>
<protein>
    <submittedName>
        <fullName evidence="2">Tyrosine-protein phosphatase</fullName>
        <ecNumber evidence="2">3.1.3.48</ecNumber>
    </submittedName>
</protein>
<dbReference type="Pfam" id="PF13350">
    <property type="entry name" value="Y_phosphatase3"/>
    <property type="match status" value="1"/>
</dbReference>
<evidence type="ECO:0000313" key="3">
    <source>
        <dbReference type="Proteomes" id="UP001597199"/>
    </source>
</evidence>
<dbReference type="GO" id="GO:0004725">
    <property type="term" value="F:protein tyrosine phosphatase activity"/>
    <property type="evidence" value="ECO:0007669"/>
    <property type="project" value="UniProtKB-EC"/>
</dbReference>
<dbReference type="InterPro" id="IPR026893">
    <property type="entry name" value="Tyr/Ser_Pase_IphP-type"/>
</dbReference>
<keyword evidence="3" id="KW-1185">Reference proteome</keyword>
<dbReference type="PROSITE" id="PS00383">
    <property type="entry name" value="TYR_PHOSPHATASE_1"/>
    <property type="match status" value="1"/>
</dbReference>
<gene>
    <name evidence="2" type="ORF">ACFQ41_00995</name>
</gene>
<accession>A0ABW4BBL8</accession>
<dbReference type="InterPro" id="IPR016130">
    <property type="entry name" value="Tyr_Pase_AS"/>
</dbReference>
<organism evidence="2 3">
    <name type="scientific">Lacticaseibacillus suilingensis</name>
    <dbReference type="NCBI Taxonomy" id="2799577"/>
    <lineage>
        <taxon>Bacteria</taxon>
        <taxon>Bacillati</taxon>
        <taxon>Bacillota</taxon>
        <taxon>Bacilli</taxon>
        <taxon>Lactobacillales</taxon>
        <taxon>Lactobacillaceae</taxon>
        <taxon>Lacticaseibacillus</taxon>
    </lineage>
</organism>
<comment type="similarity">
    <text evidence="1">Belongs to the protein-tyrosine phosphatase family.</text>
</comment>
<dbReference type="RefSeq" id="WP_204119004.1">
    <property type="nucleotide sequence ID" value="NZ_BOLV01000010.1"/>
</dbReference>
<dbReference type="Proteomes" id="UP001597199">
    <property type="component" value="Unassembled WGS sequence"/>
</dbReference>
<dbReference type="PANTHER" id="PTHR31126:SF1">
    <property type="entry name" value="TYROSINE SPECIFIC PROTEIN PHOSPHATASES DOMAIN-CONTAINING PROTEIN"/>
    <property type="match status" value="1"/>
</dbReference>
<dbReference type="EMBL" id="JBHTOA010000011">
    <property type="protein sequence ID" value="MFD1397881.1"/>
    <property type="molecule type" value="Genomic_DNA"/>
</dbReference>
<dbReference type="InterPro" id="IPR029021">
    <property type="entry name" value="Prot-tyrosine_phosphatase-like"/>
</dbReference>
<dbReference type="PANTHER" id="PTHR31126">
    <property type="entry name" value="TYROSINE-PROTEIN PHOSPHATASE"/>
    <property type="match status" value="1"/>
</dbReference>
<name>A0ABW4BBL8_9LACO</name>
<keyword evidence="2" id="KW-0378">Hydrolase</keyword>
<sequence>MSDSALAHLIELPGTINLRDIGGYHTRDGHTIRKHKLYRSGLITYMPEAVQQHLLEIGLNTDIDLRQPADRSKAPDVELPGVAYHNLSLYPFADHPHFMMKFRLASKAAHFTLARDSYRYMATDPRTAKMLRKVIQLLVQNETGATLFHCFAGKDRTGVVAMLIEGLLDVPEKVAHQDYIVTNDILMDRFTGDQAAADLPMTNRMVMGMNSQPADDSYFEAVQTVVKQYGGWPAYAKEHLDLTDSDIKDLKRLYLE</sequence>
<evidence type="ECO:0000313" key="2">
    <source>
        <dbReference type="EMBL" id="MFD1397881.1"/>
    </source>
</evidence>
<proteinExistence type="inferred from homology"/>